<dbReference type="AlphaFoldDB" id="A0AAE0S7K4"/>
<gene>
    <name evidence="1" type="ORF">CHS0354_016918</name>
</gene>
<evidence type="ECO:0000313" key="1">
    <source>
        <dbReference type="EMBL" id="KAK3586493.1"/>
    </source>
</evidence>
<protein>
    <submittedName>
        <fullName evidence="1">Uncharacterized protein</fullName>
    </submittedName>
</protein>
<accession>A0AAE0S7K4</accession>
<dbReference type="Gene3D" id="3.40.50.300">
    <property type="entry name" value="P-loop containing nucleotide triphosphate hydrolases"/>
    <property type="match status" value="1"/>
</dbReference>
<reference evidence="1" key="2">
    <citation type="journal article" date="2021" name="Genome Biol. Evol.">
        <title>Developing a high-quality reference genome for a parasitic bivalve with doubly uniparental inheritance (Bivalvia: Unionida).</title>
        <authorList>
            <person name="Smith C.H."/>
        </authorList>
    </citation>
    <scope>NUCLEOTIDE SEQUENCE</scope>
    <source>
        <strain evidence="1">CHS0354</strain>
        <tissue evidence="1">Mantle</tissue>
    </source>
</reference>
<comment type="caution">
    <text evidence="1">The sequence shown here is derived from an EMBL/GenBank/DDBJ whole genome shotgun (WGS) entry which is preliminary data.</text>
</comment>
<name>A0AAE0S7K4_9BIVA</name>
<proteinExistence type="predicted"/>
<dbReference type="EMBL" id="JAEAOA010001038">
    <property type="protein sequence ID" value="KAK3586493.1"/>
    <property type="molecule type" value="Genomic_DNA"/>
</dbReference>
<reference evidence="1" key="3">
    <citation type="submission" date="2023-05" db="EMBL/GenBank/DDBJ databases">
        <authorList>
            <person name="Smith C.H."/>
        </authorList>
    </citation>
    <scope>NUCLEOTIDE SEQUENCE</scope>
    <source>
        <strain evidence="1">CHS0354</strain>
        <tissue evidence="1">Mantle</tissue>
    </source>
</reference>
<dbReference type="Proteomes" id="UP001195483">
    <property type="component" value="Unassembled WGS sequence"/>
</dbReference>
<evidence type="ECO:0000313" key="2">
    <source>
        <dbReference type="Proteomes" id="UP001195483"/>
    </source>
</evidence>
<dbReference type="InterPro" id="IPR027417">
    <property type="entry name" value="P-loop_NTPase"/>
</dbReference>
<organism evidence="1 2">
    <name type="scientific">Potamilus streckersoni</name>
    <dbReference type="NCBI Taxonomy" id="2493646"/>
    <lineage>
        <taxon>Eukaryota</taxon>
        <taxon>Metazoa</taxon>
        <taxon>Spiralia</taxon>
        <taxon>Lophotrochozoa</taxon>
        <taxon>Mollusca</taxon>
        <taxon>Bivalvia</taxon>
        <taxon>Autobranchia</taxon>
        <taxon>Heteroconchia</taxon>
        <taxon>Palaeoheterodonta</taxon>
        <taxon>Unionida</taxon>
        <taxon>Unionoidea</taxon>
        <taxon>Unionidae</taxon>
        <taxon>Ambleminae</taxon>
        <taxon>Lampsilini</taxon>
        <taxon>Potamilus</taxon>
    </lineage>
</organism>
<reference evidence="1" key="1">
    <citation type="journal article" date="2021" name="Genome Biol. Evol.">
        <title>A High-Quality Reference Genome for a Parasitic Bivalve with Doubly Uniparental Inheritance (Bivalvia: Unionida).</title>
        <authorList>
            <person name="Smith C.H."/>
        </authorList>
    </citation>
    <scope>NUCLEOTIDE SEQUENCE</scope>
    <source>
        <strain evidence="1">CHS0354</strain>
    </source>
</reference>
<keyword evidence="2" id="KW-1185">Reference proteome</keyword>
<sequence>MHCPKQHTSLVISPLKSLIIDQVKALKDHNIKAYGIHEGIEKEDIDGGWTSGKST</sequence>